<reference evidence="2" key="1">
    <citation type="submission" date="2023-03" db="EMBL/GenBank/DDBJ databases">
        <title>Massive genome expansion in bonnet fungi (Mycena s.s.) driven by repeated elements and novel gene families across ecological guilds.</title>
        <authorList>
            <consortium name="Lawrence Berkeley National Laboratory"/>
            <person name="Harder C.B."/>
            <person name="Miyauchi S."/>
            <person name="Viragh M."/>
            <person name="Kuo A."/>
            <person name="Thoen E."/>
            <person name="Andreopoulos B."/>
            <person name="Lu D."/>
            <person name="Skrede I."/>
            <person name="Drula E."/>
            <person name="Henrissat B."/>
            <person name="Morin E."/>
            <person name="Kohler A."/>
            <person name="Barry K."/>
            <person name="LaButti K."/>
            <person name="Morin E."/>
            <person name="Salamov A."/>
            <person name="Lipzen A."/>
            <person name="Mereny Z."/>
            <person name="Hegedus B."/>
            <person name="Baldrian P."/>
            <person name="Stursova M."/>
            <person name="Weitz H."/>
            <person name="Taylor A."/>
            <person name="Grigoriev I.V."/>
            <person name="Nagy L.G."/>
            <person name="Martin F."/>
            <person name="Kauserud H."/>
        </authorList>
    </citation>
    <scope>NUCLEOTIDE SEQUENCE</scope>
    <source>
        <strain evidence="2">CBHHK182m</strain>
    </source>
</reference>
<protein>
    <submittedName>
        <fullName evidence="2">Uncharacterized protein</fullName>
    </submittedName>
</protein>
<sequence length="188" mass="20854">MPLALSLSVLRCALPAVGSVAISVQSPSFRSRYSNGCRVELSAPSWQSQVFGQALNWYFNGTEVSATELPDENCADQAPCRCSAPCVSFMLHHQKGQNVPRPCDYHKATQGPNKAHQRFDPTFLVVTKAWAPLDQASPTFAAPYERLATFLQRFLSLASPLAWGHSRRTKMEAHCFCQPKIPVFAVWI</sequence>
<dbReference type="EMBL" id="JARKIB010000130">
    <property type="protein sequence ID" value="KAJ7734842.1"/>
    <property type="molecule type" value="Genomic_DNA"/>
</dbReference>
<proteinExistence type="predicted"/>
<dbReference type="AlphaFoldDB" id="A0AAD7I4D3"/>
<keyword evidence="1" id="KW-0732">Signal</keyword>
<organism evidence="2 3">
    <name type="scientific">Mycena metata</name>
    <dbReference type="NCBI Taxonomy" id="1033252"/>
    <lineage>
        <taxon>Eukaryota</taxon>
        <taxon>Fungi</taxon>
        <taxon>Dikarya</taxon>
        <taxon>Basidiomycota</taxon>
        <taxon>Agaricomycotina</taxon>
        <taxon>Agaricomycetes</taxon>
        <taxon>Agaricomycetidae</taxon>
        <taxon>Agaricales</taxon>
        <taxon>Marasmiineae</taxon>
        <taxon>Mycenaceae</taxon>
        <taxon>Mycena</taxon>
    </lineage>
</organism>
<evidence type="ECO:0000256" key="1">
    <source>
        <dbReference type="SAM" id="SignalP"/>
    </source>
</evidence>
<comment type="caution">
    <text evidence="2">The sequence shown here is derived from an EMBL/GenBank/DDBJ whole genome shotgun (WGS) entry which is preliminary data.</text>
</comment>
<dbReference type="Proteomes" id="UP001215598">
    <property type="component" value="Unassembled WGS sequence"/>
</dbReference>
<evidence type="ECO:0000313" key="3">
    <source>
        <dbReference type="Proteomes" id="UP001215598"/>
    </source>
</evidence>
<feature type="signal peptide" evidence="1">
    <location>
        <begin position="1"/>
        <end position="19"/>
    </location>
</feature>
<name>A0AAD7I4D3_9AGAR</name>
<gene>
    <name evidence="2" type="ORF">B0H16DRAFT_1766986</name>
</gene>
<keyword evidence="3" id="KW-1185">Reference proteome</keyword>
<evidence type="ECO:0000313" key="2">
    <source>
        <dbReference type="EMBL" id="KAJ7734842.1"/>
    </source>
</evidence>
<feature type="chain" id="PRO_5042042509" evidence="1">
    <location>
        <begin position="20"/>
        <end position="188"/>
    </location>
</feature>
<accession>A0AAD7I4D3</accession>